<dbReference type="OrthoDB" id="2153768at2759"/>
<reference evidence="4 5" key="1">
    <citation type="submission" date="2016-07" db="EMBL/GenBank/DDBJ databases">
        <title>Pervasive Adenine N6-methylation of Active Genes in Fungi.</title>
        <authorList>
            <consortium name="DOE Joint Genome Institute"/>
            <person name="Mondo S.J."/>
            <person name="Dannebaum R.O."/>
            <person name="Kuo R.C."/>
            <person name="Labutti K."/>
            <person name="Haridas S."/>
            <person name="Kuo A."/>
            <person name="Salamov A."/>
            <person name="Ahrendt S.R."/>
            <person name="Lipzen A."/>
            <person name="Sullivan W."/>
            <person name="Andreopoulos W.B."/>
            <person name="Clum A."/>
            <person name="Lindquist E."/>
            <person name="Daum C."/>
            <person name="Ramamoorthy G.K."/>
            <person name="Gryganskyi A."/>
            <person name="Culley D."/>
            <person name="Magnuson J.K."/>
            <person name="James T.Y."/>
            <person name="O'Malley M.A."/>
            <person name="Stajich J.E."/>
            <person name="Spatafora J.W."/>
            <person name="Visel A."/>
            <person name="Grigoriev I.V."/>
        </authorList>
    </citation>
    <scope>NUCLEOTIDE SEQUENCE [LARGE SCALE GENOMIC DNA]</scope>
    <source>
        <strain evidence="4 5">JEL800</strain>
    </source>
</reference>
<sequence>MTSKSDGLKWIGTSPIQPDAVWSAEVWVDNDAEDDAAPSTTTGDTQLERLAPLSIAEDLAHLRQDLKGLAMSQAKRNYFQKVGSDDKPSDSVKEVGTVNREPFELDLSIQKGLPGYIVTLKQAENILLNYSQVNISRNLSEEEFLSVMDAQLKIRELEKVLLVKDKEVIEKERTMSDLKERILSLETRNTKLQELLDSATSNASSARPESFDNTRSSSPSISGYIMKRIRKGSVVSPVPLDSNHITSPPPAVPAIPPSSVLNRFKNALTSPNASLSSTSFSAAATTTLQPNQDAQALEDDPTASIAACGGWFLSPETYDFFISYRVASDARVAMELYFRLSTQRVLDEFGNSRQVRVYWDKECLKKGQDWRDGFVQGLKNSRCVLMLVSEGAVAAMEQSYKRGDNVLLEWETAVMAGRKSICIPQPVFINNPSKPQQAIDAVFAFKASPLCPKRRPASSQETTHKWSAYTTLSAITQLQGIQLDTTQVAWSIPDLIKALQTFTPLKVAAAAAQCATEASFFKYFPDQKIDATEFKLDFLTSNDLKEVFGEPKERKDGILKYRENLDRLTLSWRKTPVMSHASMRILTEGLKQNHPFLTDLNLRGANVKSKSTWTLLTTALSINTVLQKLDLSENDITDLPDLHVALRDHPSLSNVLVGTGFDPMPFLKSGNRITNAVFGSVDTPTLKLITQLWEYGTPEIESLTINDSESNLLTAHDVPVELGTMLAKLPGLECIQIGSASLIDALTVCVAGNASVHDLKIVVESRGGVAVMDHGVVAETGKKSNKLVKKQAMPWMKSFCAAVQKRGLKILQDIGDDVERVSEFMLLGLSKLNLNDEDMVLLGDALSKVDRVVTGVDVTENNITPLGAAALFRAFGPKSGISDLNLSGNDISTAPIDLLKMMNARPPKLTSLDVSKNPLGDDTIKLLCKGIQVNPNPNLTLLDLTKINLGDSGAIALAEIMAYNTTIIDLRVSENDITSVGVKAFGKALETNKTLQSLYMNGLHCGPDGFHSIAHAVKSKTCGLKYLDASACLLGDEGASVLLDCVNENDVEGFTVDLIDNGIRGGPEFTKLVCSKIRSGEIKSLDMSGTS</sequence>
<feature type="region of interest" description="Disordered" evidence="2">
    <location>
        <begin position="198"/>
        <end position="219"/>
    </location>
</feature>
<name>A0A1Y2C1A7_9FUNG</name>
<dbReference type="PROSITE" id="PS50104">
    <property type="entry name" value="TIR"/>
    <property type="match status" value="1"/>
</dbReference>
<dbReference type="InterPro" id="IPR052201">
    <property type="entry name" value="LRR-containing_regulator"/>
</dbReference>
<dbReference type="InterPro" id="IPR035897">
    <property type="entry name" value="Toll_tir_struct_dom_sf"/>
</dbReference>
<dbReference type="SMART" id="SM00368">
    <property type="entry name" value="LRR_RI"/>
    <property type="match status" value="6"/>
</dbReference>
<dbReference type="InterPro" id="IPR032675">
    <property type="entry name" value="LRR_dom_sf"/>
</dbReference>
<dbReference type="Gene3D" id="3.80.10.10">
    <property type="entry name" value="Ribonuclease Inhibitor"/>
    <property type="match status" value="3"/>
</dbReference>
<evidence type="ECO:0000259" key="3">
    <source>
        <dbReference type="PROSITE" id="PS50104"/>
    </source>
</evidence>
<evidence type="ECO:0000313" key="4">
    <source>
        <dbReference type="EMBL" id="ORY40746.1"/>
    </source>
</evidence>
<feature type="domain" description="TIR" evidence="3">
    <location>
        <begin position="316"/>
        <end position="499"/>
    </location>
</feature>
<dbReference type="AlphaFoldDB" id="A0A1Y2C1A7"/>
<dbReference type="EMBL" id="MCGO01000034">
    <property type="protein sequence ID" value="ORY40746.1"/>
    <property type="molecule type" value="Genomic_DNA"/>
</dbReference>
<dbReference type="InterPro" id="IPR000157">
    <property type="entry name" value="TIR_dom"/>
</dbReference>
<dbReference type="PANTHER" id="PTHR24111:SF0">
    <property type="entry name" value="LEUCINE-RICH REPEAT-CONTAINING PROTEIN"/>
    <property type="match status" value="1"/>
</dbReference>
<organism evidence="4 5">
    <name type="scientific">Rhizoclosmatium globosum</name>
    <dbReference type="NCBI Taxonomy" id="329046"/>
    <lineage>
        <taxon>Eukaryota</taxon>
        <taxon>Fungi</taxon>
        <taxon>Fungi incertae sedis</taxon>
        <taxon>Chytridiomycota</taxon>
        <taxon>Chytridiomycota incertae sedis</taxon>
        <taxon>Chytridiomycetes</taxon>
        <taxon>Chytridiales</taxon>
        <taxon>Chytriomycetaceae</taxon>
        <taxon>Rhizoclosmatium</taxon>
    </lineage>
</organism>
<dbReference type="Pfam" id="PF13516">
    <property type="entry name" value="LRR_6"/>
    <property type="match status" value="4"/>
</dbReference>
<dbReference type="STRING" id="329046.A0A1Y2C1A7"/>
<protein>
    <submittedName>
        <fullName evidence="4">RNI-like protein</fullName>
    </submittedName>
</protein>
<dbReference type="InterPro" id="IPR001611">
    <property type="entry name" value="Leu-rich_rpt"/>
</dbReference>
<evidence type="ECO:0000256" key="2">
    <source>
        <dbReference type="SAM" id="MobiDB-lite"/>
    </source>
</evidence>
<gene>
    <name evidence="4" type="ORF">BCR33DRAFT_358040</name>
</gene>
<comment type="caution">
    <text evidence="4">The sequence shown here is derived from an EMBL/GenBank/DDBJ whole genome shotgun (WGS) entry which is preliminary data.</text>
</comment>
<keyword evidence="5" id="KW-1185">Reference proteome</keyword>
<dbReference type="SUPFAM" id="SSF52200">
    <property type="entry name" value="Toll/Interleukin receptor TIR domain"/>
    <property type="match status" value="1"/>
</dbReference>
<accession>A0A1Y2C1A7</accession>
<proteinExistence type="predicted"/>
<dbReference type="Proteomes" id="UP000193642">
    <property type="component" value="Unassembled WGS sequence"/>
</dbReference>
<dbReference type="PANTHER" id="PTHR24111">
    <property type="entry name" value="LEUCINE-RICH REPEAT-CONTAINING PROTEIN 34"/>
    <property type="match status" value="1"/>
</dbReference>
<dbReference type="GO" id="GO:0007165">
    <property type="term" value="P:signal transduction"/>
    <property type="evidence" value="ECO:0007669"/>
    <property type="project" value="InterPro"/>
</dbReference>
<evidence type="ECO:0000256" key="1">
    <source>
        <dbReference type="ARBA" id="ARBA00022737"/>
    </source>
</evidence>
<evidence type="ECO:0000313" key="5">
    <source>
        <dbReference type="Proteomes" id="UP000193642"/>
    </source>
</evidence>
<dbReference type="Gene3D" id="3.40.50.10140">
    <property type="entry name" value="Toll/interleukin-1 receptor homology (TIR) domain"/>
    <property type="match status" value="1"/>
</dbReference>
<dbReference type="PROSITE" id="PS51450">
    <property type="entry name" value="LRR"/>
    <property type="match status" value="1"/>
</dbReference>
<dbReference type="SUPFAM" id="SSF52047">
    <property type="entry name" value="RNI-like"/>
    <property type="match status" value="1"/>
</dbReference>
<keyword evidence="1" id="KW-0677">Repeat</keyword>